<keyword evidence="8" id="KW-0732">Signal</keyword>
<dbReference type="Gene3D" id="2.60.40.1180">
    <property type="entry name" value="Golgi alpha-mannosidase II"/>
    <property type="match status" value="1"/>
</dbReference>
<dbReference type="Pfam" id="PF22848">
    <property type="entry name" value="ASD1_dom"/>
    <property type="match status" value="1"/>
</dbReference>
<comment type="subunit">
    <text evidence="3">Homohexamer; trimer of dimers.</text>
</comment>
<reference evidence="10 11" key="1">
    <citation type="submission" date="2016-08" db="EMBL/GenBank/DDBJ databases">
        <authorList>
            <person name="Seilhamer J.J."/>
        </authorList>
    </citation>
    <scope>NUCLEOTIDE SEQUENCE [LARGE SCALE GENOMIC DNA]</scope>
    <source>
        <strain evidence="10">M3/6</strain>
    </source>
</reference>
<evidence type="ECO:0000256" key="4">
    <source>
        <dbReference type="ARBA" id="ARBA00012670"/>
    </source>
</evidence>
<protein>
    <recommendedName>
        <fullName evidence="4">non-reducing end alpha-L-arabinofuranosidase</fullName>
        <ecNumber evidence="4">3.2.1.55</ecNumber>
    </recommendedName>
</protein>
<dbReference type="RefSeq" id="WP_076931471.1">
    <property type="nucleotide sequence ID" value="NZ_LT605205.1"/>
</dbReference>
<dbReference type="KEGG" id="psac:PSM36_2897"/>
<dbReference type="InterPro" id="IPR013780">
    <property type="entry name" value="Glyco_hydro_b"/>
</dbReference>
<keyword evidence="11" id="KW-1185">Reference proteome</keyword>
<dbReference type="GO" id="GO:0046556">
    <property type="term" value="F:alpha-L-arabinofuranosidase activity"/>
    <property type="evidence" value="ECO:0007669"/>
    <property type="project" value="UniProtKB-EC"/>
</dbReference>
<dbReference type="SUPFAM" id="SSF51445">
    <property type="entry name" value="(Trans)glycosidases"/>
    <property type="match status" value="1"/>
</dbReference>
<evidence type="ECO:0000256" key="2">
    <source>
        <dbReference type="ARBA" id="ARBA00007186"/>
    </source>
</evidence>
<dbReference type="STRING" id="1642647.PSM36_2897"/>
<evidence type="ECO:0000256" key="6">
    <source>
        <dbReference type="ARBA" id="ARBA00023277"/>
    </source>
</evidence>
<evidence type="ECO:0000313" key="10">
    <source>
        <dbReference type="EMBL" id="SCD21691.1"/>
    </source>
</evidence>
<dbReference type="PANTHER" id="PTHR43576">
    <property type="entry name" value="ALPHA-L-ARABINOFURANOSIDASE C-RELATED"/>
    <property type="match status" value="1"/>
</dbReference>
<evidence type="ECO:0000256" key="8">
    <source>
        <dbReference type="SAM" id="SignalP"/>
    </source>
</evidence>
<name>A0A1R3T1U6_9BACT</name>
<dbReference type="InterPro" id="IPR017853">
    <property type="entry name" value="GH"/>
</dbReference>
<evidence type="ECO:0000256" key="7">
    <source>
        <dbReference type="ARBA" id="ARBA00023295"/>
    </source>
</evidence>
<comment type="catalytic activity">
    <reaction evidence="1">
        <text>Hydrolysis of terminal non-reducing alpha-L-arabinofuranoside residues in alpha-L-arabinosides.</text>
        <dbReference type="EC" id="3.2.1.55"/>
    </reaction>
</comment>
<dbReference type="EC" id="3.2.1.55" evidence="4"/>
<accession>A0A1R3T1U6</accession>
<dbReference type="InterPro" id="IPR055235">
    <property type="entry name" value="ASD1_cat"/>
</dbReference>
<organism evidence="10 11">
    <name type="scientific">Proteiniphilum saccharofermentans</name>
    <dbReference type="NCBI Taxonomy" id="1642647"/>
    <lineage>
        <taxon>Bacteria</taxon>
        <taxon>Pseudomonadati</taxon>
        <taxon>Bacteroidota</taxon>
        <taxon>Bacteroidia</taxon>
        <taxon>Bacteroidales</taxon>
        <taxon>Dysgonomonadaceae</taxon>
        <taxon>Proteiniphilum</taxon>
    </lineage>
</organism>
<proteinExistence type="inferred from homology"/>
<sequence>MNLVKNKSLFLCLLFCIPLSVIYAQKTDKHPTTVSIVIPDNPVSIDPMIYGQMLEDCNDKIIYGGLINEDGTENSKVNELLKPLDMPVMRWPGGTYVHEYDWKKGIGPKEERPVVDEFAWKGIETHQFGTDEFLQWCKKIGTEPYINFNMGNDPVYGASLGDALSWIEYVNGSTETTFGKKRALYGHEEPYGVKYWGIGNENYGPWGRHTEETAKQYADRLHRWASAIRYQYPELQLLGVGHTYHWNDTVLQRNGKLIDFLTKHFYMGAKVRDERLQDPEHTLFSPAKVEIHLQKNAELLNAINNQYGRTDSPIRFSIDEWNCRHSVFDGEKYVFTRNDPRRLFDIVTIAGMLNVFIRQSPYVGMANYIFPVNGHGMIKTVGNEDAYKTPIYYIFELYRKYMTGKKLDLNIKGTEISMPVNKLSVAGDISKDLNTGSIILNYIDGTAVMSEDGVMHIALINRSHLREQEVKIKAPDGYVPVTMWKIQGSDINAVNSENERDNISPQVVSLSGKKLNSTITISPCGFIMVKYESIK</sequence>
<dbReference type="Pfam" id="PF06964">
    <property type="entry name" value="Alpha-L-AF_C"/>
    <property type="match status" value="1"/>
</dbReference>
<keyword evidence="6" id="KW-0119">Carbohydrate metabolism</keyword>
<feature type="domain" description="Alpha-L-arabinofuranosidase C-terminal" evidence="9">
    <location>
        <begin position="319"/>
        <end position="522"/>
    </location>
</feature>
<dbReference type="AlphaFoldDB" id="A0A1R3T1U6"/>
<dbReference type="GO" id="GO:0046373">
    <property type="term" value="P:L-arabinose metabolic process"/>
    <property type="evidence" value="ECO:0007669"/>
    <property type="project" value="InterPro"/>
</dbReference>
<keyword evidence="7 10" id="KW-0326">Glycosidase</keyword>
<feature type="chain" id="PRO_5012481225" description="non-reducing end alpha-L-arabinofuranosidase" evidence="8">
    <location>
        <begin position="24"/>
        <end position="535"/>
    </location>
</feature>
<dbReference type="EMBL" id="LT605205">
    <property type="protein sequence ID" value="SCD21691.1"/>
    <property type="molecule type" value="Genomic_DNA"/>
</dbReference>
<dbReference type="SUPFAM" id="SSF51011">
    <property type="entry name" value="Glycosyl hydrolase domain"/>
    <property type="match status" value="1"/>
</dbReference>
<evidence type="ECO:0000256" key="5">
    <source>
        <dbReference type="ARBA" id="ARBA00022801"/>
    </source>
</evidence>
<dbReference type="PANTHER" id="PTHR43576:SF3">
    <property type="entry name" value="ALPHA-L-ARABINOFURANOSIDASE C"/>
    <property type="match status" value="1"/>
</dbReference>
<evidence type="ECO:0000256" key="1">
    <source>
        <dbReference type="ARBA" id="ARBA00001462"/>
    </source>
</evidence>
<dbReference type="GO" id="GO:0000272">
    <property type="term" value="P:polysaccharide catabolic process"/>
    <property type="evidence" value="ECO:0007669"/>
    <property type="project" value="TreeGrafter"/>
</dbReference>
<evidence type="ECO:0000313" key="11">
    <source>
        <dbReference type="Proteomes" id="UP000187464"/>
    </source>
</evidence>
<dbReference type="InterPro" id="IPR010720">
    <property type="entry name" value="Alpha-L-AF_C"/>
</dbReference>
<feature type="signal peptide" evidence="8">
    <location>
        <begin position="1"/>
        <end position="23"/>
    </location>
</feature>
<comment type="similarity">
    <text evidence="2">Belongs to the glycosyl hydrolase 51 family.</text>
</comment>
<keyword evidence="5 10" id="KW-0378">Hydrolase</keyword>
<evidence type="ECO:0000256" key="3">
    <source>
        <dbReference type="ARBA" id="ARBA00011165"/>
    </source>
</evidence>
<dbReference type="Gene3D" id="3.20.20.80">
    <property type="entry name" value="Glycosidases"/>
    <property type="match status" value="1"/>
</dbReference>
<gene>
    <name evidence="10" type="ORF">PSM36_2897</name>
</gene>
<dbReference type="Proteomes" id="UP000187464">
    <property type="component" value="Chromosome I"/>
</dbReference>
<evidence type="ECO:0000259" key="9">
    <source>
        <dbReference type="SMART" id="SM00813"/>
    </source>
</evidence>
<dbReference type="SMART" id="SM00813">
    <property type="entry name" value="Alpha-L-AF_C"/>
    <property type="match status" value="1"/>
</dbReference>